<proteinExistence type="predicted"/>
<organism evidence="2 3">
    <name type="scientific">Amphibalanus amphitrite</name>
    <name type="common">Striped barnacle</name>
    <name type="synonym">Balanus amphitrite</name>
    <dbReference type="NCBI Taxonomy" id="1232801"/>
    <lineage>
        <taxon>Eukaryota</taxon>
        <taxon>Metazoa</taxon>
        <taxon>Ecdysozoa</taxon>
        <taxon>Arthropoda</taxon>
        <taxon>Crustacea</taxon>
        <taxon>Multicrustacea</taxon>
        <taxon>Cirripedia</taxon>
        <taxon>Thoracica</taxon>
        <taxon>Thoracicalcarea</taxon>
        <taxon>Balanomorpha</taxon>
        <taxon>Balanoidea</taxon>
        <taxon>Balanidae</taxon>
        <taxon>Amphibalaninae</taxon>
        <taxon>Amphibalanus</taxon>
    </lineage>
</organism>
<evidence type="ECO:0000259" key="1">
    <source>
        <dbReference type="Pfam" id="PF21530"/>
    </source>
</evidence>
<sequence length="268" mass="29616">MREACSALGLLEDGAHWTRAMEEAIVTRFPGGLRFLFALILIEGEATCDPMALWMRFRDAMSEDIARRQHTARAAGRRGLTEDEVRDQALRRIAGILRRLRGKSLAEYGLAALVDRIFPDMAERHRDEEWLHERAILSPLNATVDRANEAALALLPGETVTYASVDTISDDDNEDHGPPVPTEVLNAIDVSGMPSHRLQVKVGAPVVLMRNLDAPRVVNGTLCTVLRAAPNVLELRIASGVARGETLNQELYKVLHKKAPTQPILKPI</sequence>
<feature type="domain" description="DNA helicase Pif1-like 2B" evidence="1">
    <location>
        <begin position="183"/>
        <end position="226"/>
    </location>
</feature>
<keyword evidence="3" id="KW-1185">Reference proteome</keyword>
<protein>
    <recommendedName>
        <fullName evidence="1">DNA helicase Pif1-like 2B domain-containing protein</fullName>
    </recommendedName>
</protein>
<dbReference type="PANTHER" id="PTHR10492:SF57">
    <property type="entry name" value="ATP-DEPENDENT DNA HELICASE"/>
    <property type="match status" value="1"/>
</dbReference>
<gene>
    <name evidence="2" type="ORF">FJT64_017362</name>
</gene>
<dbReference type="OrthoDB" id="7791359at2759"/>
<name>A0A6A4X0Y6_AMPAM</name>
<dbReference type="InterPro" id="IPR027417">
    <property type="entry name" value="P-loop_NTPase"/>
</dbReference>
<dbReference type="Pfam" id="PF21530">
    <property type="entry name" value="Pif1_2B_dom"/>
    <property type="match status" value="1"/>
</dbReference>
<dbReference type="AlphaFoldDB" id="A0A6A4X0Y6"/>
<evidence type="ECO:0000313" key="2">
    <source>
        <dbReference type="EMBL" id="KAF0311863.1"/>
    </source>
</evidence>
<reference evidence="2 3" key="1">
    <citation type="submission" date="2019-07" db="EMBL/GenBank/DDBJ databases">
        <title>Draft genome assembly of a fouling barnacle, Amphibalanus amphitrite (Darwin, 1854): The first reference genome for Thecostraca.</title>
        <authorList>
            <person name="Kim W."/>
        </authorList>
    </citation>
    <scope>NUCLEOTIDE SEQUENCE [LARGE SCALE GENOMIC DNA]</scope>
    <source>
        <strain evidence="2">SNU_AA5</strain>
        <tissue evidence="2">Soma without cirri and trophi</tissue>
    </source>
</reference>
<dbReference type="EMBL" id="VIIS01000210">
    <property type="protein sequence ID" value="KAF0311863.1"/>
    <property type="molecule type" value="Genomic_DNA"/>
</dbReference>
<dbReference type="Proteomes" id="UP000440578">
    <property type="component" value="Unassembled WGS sequence"/>
</dbReference>
<dbReference type="PANTHER" id="PTHR10492">
    <property type="match status" value="1"/>
</dbReference>
<dbReference type="InterPro" id="IPR049163">
    <property type="entry name" value="Pif1-like_2B_dom"/>
</dbReference>
<accession>A0A6A4X0Y6</accession>
<dbReference type="SUPFAM" id="SSF52540">
    <property type="entry name" value="P-loop containing nucleoside triphosphate hydrolases"/>
    <property type="match status" value="1"/>
</dbReference>
<evidence type="ECO:0000313" key="3">
    <source>
        <dbReference type="Proteomes" id="UP000440578"/>
    </source>
</evidence>
<comment type="caution">
    <text evidence="2">The sequence shown here is derived from an EMBL/GenBank/DDBJ whole genome shotgun (WGS) entry which is preliminary data.</text>
</comment>